<dbReference type="InterPro" id="IPR035704">
    <property type="entry name" value="SNX8/Mvp1_PX"/>
</dbReference>
<dbReference type="SUPFAM" id="SSF47473">
    <property type="entry name" value="EF-hand"/>
    <property type="match status" value="1"/>
</dbReference>
<keyword evidence="8" id="KW-0653">Protein transport</keyword>
<name>A0A9P5S651_9FUNG</name>
<comment type="function">
    <text evidence="1">Required for vacuolar protein sorting.</text>
</comment>
<dbReference type="SMART" id="SM00312">
    <property type="entry name" value="PX"/>
    <property type="match status" value="1"/>
</dbReference>
<dbReference type="InterPro" id="IPR001683">
    <property type="entry name" value="PX_dom"/>
</dbReference>
<proteinExistence type="inferred from homology"/>
<evidence type="ECO:0000313" key="14">
    <source>
        <dbReference type="Proteomes" id="UP000748756"/>
    </source>
</evidence>
<evidence type="ECO:0000256" key="7">
    <source>
        <dbReference type="ARBA" id="ARBA00022490"/>
    </source>
</evidence>
<dbReference type="CDD" id="cd06866">
    <property type="entry name" value="PX_SNX8_Mvp1p_like"/>
    <property type="match status" value="1"/>
</dbReference>
<feature type="region of interest" description="Disordered" evidence="11">
    <location>
        <begin position="517"/>
        <end position="541"/>
    </location>
</feature>
<dbReference type="EMBL" id="JAAAUQ010000045">
    <property type="protein sequence ID" value="KAF9155911.1"/>
    <property type="molecule type" value="Genomic_DNA"/>
</dbReference>
<dbReference type="InterPro" id="IPR027267">
    <property type="entry name" value="AH/BAR_dom_sf"/>
</dbReference>
<keyword evidence="14" id="KW-1185">Reference proteome</keyword>
<dbReference type="InterPro" id="IPR036871">
    <property type="entry name" value="PX_dom_sf"/>
</dbReference>
<accession>A0A9P5S651</accession>
<dbReference type="GO" id="GO:0005829">
    <property type="term" value="C:cytosol"/>
    <property type="evidence" value="ECO:0007669"/>
    <property type="project" value="GOC"/>
</dbReference>
<dbReference type="GO" id="GO:0005768">
    <property type="term" value="C:endosome"/>
    <property type="evidence" value="ECO:0007669"/>
    <property type="project" value="TreeGrafter"/>
</dbReference>
<dbReference type="OrthoDB" id="10064318at2759"/>
<dbReference type="GO" id="GO:0016020">
    <property type="term" value="C:membrane"/>
    <property type="evidence" value="ECO:0007669"/>
    <property type="project" value="UniProtKB-SubCell"/>
</dbReference>
<dbReference type="Gene3D" id="1.10.238.10">
    <property type="entry name" value="EF-hand"/>
    <property type="match status" value="1"/>
</dbReference>
<dbReference type="GO" id="GO:0006623">
    <property type="term" value="P:protein targeting to vacuole"/>
    <property type="evidence" value="ECO:0007669"/>
    <property type="project" value="TreeGrafter"/>
</dbReference>
<feature type="compositionally biased region" description="Gly residues" evidence="11">
    <location>
        <begin position="521"/>
        <end position="541"/>
    </location>
</feature>
<dbReference type="PANTHER" id="PTHR47554">
    <property type="entry name" value="SORTING NEXIN MVP1"/>
    <property type="match status" value="1"/>
</dbReference>
<dbReference type="SUPFAM" id="SSF64268">
    <property type="entry name" value="PX domain"/>
    <property type="match status" value="1"/>
</dbReference>
<dbReference type="PROSITE" id="PS50195">
    <property type="entry name" value="PX"/>
    <property type="match status" value="1"/>
</dbReference>
<dbReference type="Proteomes" id="UP000748756">
    <property type="component" value="Unassembled WGS sequence"/>
</dbReference>
<dbReference type="InterPro" id="IPR011992">
    <property type="entry name" value="EF-hand-dom_pair"/>
</dbReference>
<reference evidence="13" key="1">
    <citation type="journal article" date="2020" name="Fungal Divers.">
        <title>Resolving the Mortierellaceae phylogeny through synthesis of multi-gene phylogenetics and phylogenomics.</title>
        <authorList>
            <person name="Vandepol N."/>
            <person name="Liber J."/>
            <person name="Desiro A."/>
            <person name="Na H."/>
            <person name="Kennedy M."/>
            <person name="Barry K."/>
            <person name="Grigoriev I.V."/>
            <person name="Miller A.N."/>
            <person name="O'Donnell K."/>
            <person name="Stajich J.E."/>
            <person name="Bonito G."/>
        </authorList>
    </citation>
    <scope>NUCLEOTIDE SEQUENCE</scope>
    <source>
        <strain evidence="13">NRRL 6426</strain>
    </source>
</reference>
<gene>
    <name evidence="13" type="primary">MVP1_1</name>
    <name evidence="13" type="ORF">BG015_008053</name>
</gene>
<dbReference type="Pfam" id="PF00787">
    <property type="entry name" value="PX"/>
    <property type="match status" value="1"/>
</dbReference>
<evidence type="ECO:0000256" key="1">
    <source>
        <dbReference type="ARBA" id="ARBA00002474"/>
    </source>
</evidence>
<comment type="similarity">
    <text evidence="4">Belongs to the sorting nexin family.</text>
</comment>
<evidence type="ECO:0000256" key="5">
    <source>
        <dbReference type="ARBA" id="ARBA00014268"/>
    </source>
</evidence>
<dbReference type="Gene3D" id="1.20.1270.60">
    <property type="entry name" value="Arfaptin homology (AH) domain/BAR domain"/>
    <property type="match status" value="1"/>
</dbReference>
<sequence length="640" mass="70907">MNTVQDPTDAMVASFSAPTFEVNDPWGTNTARGLDPMDLSSILSGMPLPTIYTTAFDLAQPVGGRITVSALNKIIATSGLPHGTVNQILNIVVTPTQSRISKGECSVTLALVAMAQKNMDLTVENLIAHREDLPIPHLPGLESIDFGSSSDSTLYPTSPVLPRHHHPIHSETTVSDPWRNSTISTPKGNGYPPAPSYLASPPIRATEILPQSADPEATRKEMYQWFLNLDVIRISFAPEKEGVFLFKHVNYIVESKNRQTTVIRRYSDFWWLLEVLAKRFPFRILPNLPPKRIGIADETFLERRLRGLTRFMNALVRHPVLRSDPLVVSFLTEPVELAIWRKDIVISTEDEFTTRLPIASSLSKQIPMTLDLEVEAVKRRLPASIEYYRTMVATLDRIQKRSEANAADYTRFSLAVGALADCEKQCHIDDCYNCGQLSQAYGKIGTHFSQASTLMDIQARAAQQGMVESLKRHRDLLISVRELFQRRDRIREGNMSEMLKKRIASNEAKLKTLRTSATNAAGGGGGGAAGSAEGGGGGGGGGVTGSNSASIGLYDAQIEKVTNNINSDRAELEIQEQRAVLLQHTLWMEITYYHKSHSLIAGMYQSYVHEQMKSSQSLFDNWKSLSPVVHDMPMEVNGFN</sequence>
<evidence type="ECO:0000256" key="10">
    <source>
        <dbReference type="ARBA" id="ARBA00072009"/>
    </source>
</evidence>
<feature type="domain" description="PX" evidence="12">
    <location>
        <begin position="229"/>
        <end position="337"/>
    </location>
</feature>
<dbReference type="FunFam" id="3.30.1520.10:FF:000042">
    <property type="entry name" value="Sorting nexin mvp1"/>
    <property type="match status" value="1"/>
</dbReference>
<dbReference type="PANTHER" id="PTHR47554:SF1">
    <property type="entry name" value="SORTING NEXIN MVP1"/>
    <property type="match status" value="1"/>
</dbReference>
<evidence type="ECO:0000256" key="4">
    <source>
        <dbReference type="ARBA" id="ARBA00010883"/>
    </source>
</evidence>
<dbReference type="GO" id="GO:0032266">
    <property type="term" value="F:phosphatidylinositol-3-phosphate binding"/>
    <property type="evidence" value="ECO:0007669"/>
    <property type="project" value="TreeGrafter"/>
</dbReference>
<evidence type="ECO:0000259" key="12">
    <source>
        <dbReference type="PROSITE" id="PS50195"/>
    </source>
</evidence>
<dbReference type="Pfam" id="PF19566">
    <property type="entry name" value="Snx8_BAR_dom"/>
    <property type="match status" value="1"/>
</dbReference>
<keyword evidence="7" id="KW-0963">Cytoplasm</keyword>
<feature type="compositionally biased region" description="Polar residues" evidence="11">
    <location>
        <begin position="170"/>
        <end position="187"/>
    </location>
</feature>
<organism evidence="13 14">
    <name type="scientific">Linnemannia schmuckeri</name>
    <dbReference type="NCBI Taxonomy" id="64567"/>
    <lineage>
        <taxon>Eukaryota</taxon>
        <taxon>Fungi</taxon>
        <taxon>Fungi incertae sedis</taxon>
        <taxon>Mucoromycota</taxon>
        <taxon>Mortierellomycotina</taxon>
        <taxon>Mortierellomycetes</taxon>
        <taxon>Mortierellales</taxon>
        <taxon>Mortierellaceae</taxon>
        <taxon>Linnemannia</taxon>
    </lineage>
</organism>
<keyword evidence="9" id="KW-0472">Membrane</keyword>
<feature type="region of interest" description="Disordered" evidence="11">
    <location>
        <begin position="160"/>
        <end position="191"/>
    </location>
</feature>
<dbReference type="Gene3D" id="3.30.1520.10">
    <property type="entry name" value="Phox-like domain"/>
    <property type="match status" value="1"/>
</dbReference>
<dbReference type="AlphaFoldDB" id="A0A9P5S651"/>
<dbReference type="GO" id="GO:0042147">
    <property type="term" value="P:retrograde transport, endosome to Golgi"/>
    <property type="evidence" value="ECO:0007669"/>
    <property type="project" value="InterPro"/>
</dbReference>
<evidence type="ECO:0000256" key="6">
    <source>
        <dbReference type="ARBA" id="ARBA00022448"/>
    </source>
</evidence>
<evidence type="ECO:0000256" key="8">
    <source>
        <dbReference type="ARBA" id="ARBA00022927"/>
    </source>
</evidence>
<evidence type="ECO:0000256" key="2">
    <source>
        <dbReference type="ARBA" id="ARBA00004287"/>
    </source>
</evidence>
<evidence type="ECO:0000256" key="11">
    <source>
        <dbReference type="SAM" id="MobiDB-lite"/>
    </source>
</evidence>
<dbReference type="InterPro" id="IPR028662">
    <property type="entry name" value="SNX8/Mvp1"/>
</dbReference>
<comment type="caution">
    <text evidence="13">The sequence shown here is derived from an EMBL/GenBank/DDBJ whole genome shotgun (WGS) entry which is preliminary data.</text>
</comment>
<protein>
    <recommendedName>
        <fullName evidence="5">Sorting nexin MVP1</fullName>
    </recommendedName>
    <alternativeName>
        <fullName evidence="10">Sorting nexin mvp1</fullName>
    </alternativeName>
</protein>
<evidence type="ECO:0000256" key="9">
    <source>
        <dbReference type="ARBA" id="ARBA00023136"/>
    </source>
</evidence>
<keyword evidence="6" id="KW-0813">Transport</keyword>
<evidence type="ECO:0000313" key="13">
    <source>
        <dbReference type="EMBL" id="KAF9155911.1"/>
    </source>
</evidence>
<dbReference type="InterPro" id="IPR045734">
    <property type="entry name" value="Snx8_BAR_dom"/>
</dbReference>
<evidence type="ECO:0000256" key="3">
    <source>
        <dbReference type="ARBA" id="ARBA00004496"/>
    </source>
</evidence>
<comment type="subcellular location">
    <subcellularLocation>
        <location evidence="3">Cytoplasm</location>
    </subcellularLocation>
    <subcellularLocation>
        <location evidence="2">Membrane</location>
        <topology evidence="2">Peripheral membrane protein</topology>
        <orientation evidence="2">Cytoplasmic side</orientation>
    </subcellularLocation>
</comment>